<comment type="caution">
    <text evidence="2">The sequence shown here is derived from an EMBL/GenBank/DDBJ whole genome shotgun (WGS) entry which is preliminary data.</text>
</comment>
<feature type="region of interest" description="Disordered" evidence="1">
    <location>
        <begin position="1"/>
        <end position="29"/>
    </location>
</feature>
<feature type="non-terminal residue" evidence="2">
    <location>
        <position position="58"/>
    </location>
</feature>
<accession>A0A392S8S3</accession>
<evidence type="ECO:0000256" key="1">
    <source>
        <dbReference type="SAM" id="MobiDB-lite"/>
    </source>
</evidence>
<dbReference type="Proteomes" id="UP000265520">
    <property type="component" value="Unassembled WGS sequence"/>
</dbReference>
<sequence length="58" mass="6799">MTPKIPSSTKKLKTTASTSGTSRAYDRARFLGPDQQDRFRELEKRKIWSEKQFMIDPH</sequence>
<reference evidence="2 3" key="1">
    <citation type="journal article" date="2018" name="Front. Plant Sci.">
        <title>Red Clover (Trifolium pratense) and Zigzag Clover (T. medium) - A Picture of Genomic Similarities and Differences.</title>
        <authorList>
            <person name="Dluhosova J."/>
            <person name="Istvanek J."/>
            <person name="Nedelnik J."/>
            <person name="Repkova J."/>
        </authorList>
    </citation>
    <scope>NUCLEOTIDE SEQUENCE [LARGE SCALE GENOMIC DNA]</scope>
    <source>
        <strain evidence="3">cv. 10/8</strain>
        <tissue evidence="2">Leaf</tissue>
    </source>
</reference>
<organism evidence="2 3">
    <name type="scientific">Trifolium medium</name>
    <dbReference type="NCBI Taxonomy" id="97028"/>
    <lineage>
        <taxon>Eukaryota</taxon>
        <taxon>Viridiplantae</taxon>
        <taxon>Streptophyta</taxon>
        <taxon>Embryophyta</taxon>
        <taxon>Tracheophyta</taxon>
        <taxon>Spermatophyta</taxon>
        <taxon>Magnoliopsida</taxon>
        <taxon>eudicotyledons</taxon>
        <taxon>Gunneridae</taxon>
        <taxon>Pentapetalae</taxon>
        <taxon>rosids</taxon>
        <taxon>fabids</taxon>
        <taxon>Fabales</taxon>
        <taxon>Fabaceae</taxon>
        <taxon>Papilionoideae</taxon>
        <taxon>50 kb inversion clade</taxon>
        <taxon>NPAAA clade</taxon>
        <taxon>Hologalegina</taxon>
        <taxon>IRL clade</taxon>
        <taxon>Trifolieae</taxon>
        <taxon>Trifolium</taxon>
    </lineage>
</organism>
<dbReference type="EMBL" id="LXQA010329584">
    <property type="protein sequence ID" value="MCI44360.1"/>
    <property type="molecule type" value="Genomic_DNA"/>
</dbReference>
<dbReference type="AlphaFoldDB" id="A0A392S8S3"/>
<evidence type="ECO:0000313" key="3">
    <source>
        <dbReference type="Proteomes" id="UP000265520"/>
    </source>
</evidence>
<name>A0A392S8S3_9FABA</name>
<keyword evidence="3" id="KW-1185">Reference proteome</keyword>
<protein>
    <submittedName>
        <fullName evidence="2">Uncharacterized protein</fullName>
    </submittedName>
</protein>
<evidence type="ECO:0000313" key="2">
    <source>
        <dbReference type="EMBL" id="MCI44360.1"/>
    </source>
</evidence>
<proteinExistence type="predicted"/>